<evidence type="ECO:0000256" key="1">
    <source>
        <dbReference type="ARBA" id="ARBA00022714"/>
    </source>
</evidence>
<dbReference type="EMBL" id="JAFBCF010000001">
    <property type="protein sequence ID" value="MBM7798464.1"/>
    <property type="molecule type" value="Genomic_DNA"/>
</dbReference>
<reference evidence="8 9" key="1">
    <citation type="submission" date="2021-01" db="EMBL/GenBank/DDBJ databases">
        <title>Sequencing the genomes of 1000 actinobacteria strains.</title>
        <authorList>
            <person name="Klenk H.-P."/>
        </authorList>
    </citation>
    <scope>NUCLEOTIDE SEQUENCE [LARGE SCALE GENOMIC DNA]</scope>
    <source>
        <strain evidence="8 9">DSM 18662</strain>
    </source>
</reference>
<evidence type="ECO:0000256" key="2">
    <source>
        <dbReference type="ARBA" id="ARBA00022723"/>
    </source>
</evidence>
<dbReference type="Pfam" id="PF09990">
    <property type="entry name" value="DUF2231"/>
    <property type="match status" value="1"/>
</dbReference>
<dbReference type="InterPro" id="IPR036922">
    <property type="entry name" value="Rieske_2Fe-2S_sf"/>
</dbReference>
<sequence length="290" mass="30833">MRRLPLLTTLDRLENAAWLDPAVDELRKIVNAVVRSRSLRDVLHGVPLGHPVHPLAVQLPLGAWISAGVLDTIPGTERAARILVGLGIAGALPAAAAGYTDWAELHEQQQRVGIVHSSGNLVATSLFVASFIQRGRGRQGSGKALGFAGLAVAGVAGYLGGHLSYRQASGANHAEDIPHRVQPGWQPLDRLENLSEGRLDQRMLGEIPLLVFRRGDEVSVLSDVCSHLSGPLHEGEITEQGDPCVVCPWHGSVFSLRSGDVVHGPATAPQPSFETRVRDGLVEINLPGAG</sequence>
<evidence type="ECO:0000256" key="4">
    <source>
        <dbReference type="ARBA" id="ARBA00023014"/>
    </source>
</evidence>
<feature type="domain" description="Rieske" evidence="7">
    <location>
        <begin position="185"/>
        <end position="284"/>
    </location>
</feature>
<accession>A0ABS2RHI1</accession>
<name>A0ABS2RHI1_9ACTN</name>
<organism evidence="8 9">
    <name type="scientific">Microlunatus panaciterrae</name>
    <dbReference type="NCBI Taxonomy" id="400768"/>
    <lineage>
        <taxon>Bacteria</taxon>
        <taxon>Bacillati</taxon>
        <taxon>Actinomycetota</taxon>
        <taxon>Actinomycetes</taxon>
        <taxon>Propionibacteriales</taxon>
        <taxon>Propionibacteriaceae</taxon>
        <taxon>Microlunatus</taxon>
    </lineage>
</organism>
<keyword evidence="1" id="KW-0001">2Fe-2S</keyword>
<dbReference type="SUPFAM" id="SSF50022">
    <property type="entry name" value="ISP domain"/>
    <property type="match status" value="1"/>
</dbReference>
<protein>
    <submittedName>
        <fullName evidence="8">Nitrite reductase/ring-hydroxylating ferredoxin subunit/uncharacterized membrane protein</fullName>
    </submittedName>
</protein>
<keyword evidence="3" id="KW-0408">Iron</keyword>
<proteinExistence type="inferred from homology"/>
<gene>
    <name evidence="8" type="ORF">JOE57_001385</name>
</gene>
<keyword evidence="2" id="KW-0479">Metal-binding</keyword>
<dbReference type="PANTHER" id="PTHR21496:SF0">
    <property type="entry name" value="RIESKE DOMAIN-CONTAINING PROTEIN"/>
    <property type="match status" value="1"/>
</dbReference>
<evidence type="ECO:0000259" key="7">
    <source>
        <dbReference type="PROSITE" id="PS51296"/>
    </source>
</evidence>
<dbReference type="PANTHER" id="PTHR21496">
    <property type="entry name" value="FERREDOXIN-RELATED"/>
    <property type="match status" value="1"/>
</dbReference>
<comment type="cofactor">
    <cofactor evidence="5">
        <name>[2Fe-2S] cluster</name>
        <dbReference type="ChEBI" id="CHEBI:190135"/>
    </cofactor>
</comment>
<dbReference type="CDD" id="cd03467">
    <property type="entry name" value="Rieske"/>
    <property type="match status" value="1"/>
</dbReference>
<evidence type="ECO:0000313" key="8">
    <source>
        <dbReference type="EMBL" id="MBM7798464.1"/>
    </source>
</evidence>
<dbReference type="InterPro" id="IPR017941">
    <property type="entry name" value="Rieske_2Fe-2S"/>
</dbReference>
<evidence type="ECO:0000313" key="9">
    <source>
        <dbReference type="Proteomes" id="UP000704762"/>
    </source>
</evidence>
<comment type="caution">
    <text evidence="8">The sequence shown here is derived from an EMBL/GenBank/DDBJ whole genome shotgun (WGS) entry which is preliminary data.</text>
</comment>
<dbReference type="Proteomes" id="UP000704762">
    <property type="component" value="Unassembled WGS sequence"/>
</dbReference>
<dbReference type="InterPro" id="IPR019251">
    <property type="entry name" value="DUF2231_TM"/>
</dbReference>
<comment type="similarity">
    <text evidence="6">Belongs to the bacterial ring-hydroxylating dioxygenase ferredoxin component family.</text>
</comment>
<dbReference type="RefSeq" id="WP_204916998.1">
    <property type="nucleotide sequence ID" value="NZ_BAAAQP010000008.1"/>
</dbReference>
<dbReference type="Gene3D" id="2.102.10.10">
    <property type="entry name" value="Rieske [2Fe-2S] iron-sulphur domain"/>
    <property type="match status" value="1"/>
</dbReference>
<keyword evidence="4" id="KW-0411">Iron-sulfur</keyword>
<evidence type="ECO:0000256" key="3">
    <source>
        <dbReference type="ARBA" id="ARBA00023004"/>
    </source>
</evidence>
<dbReference type="PROSITE" id="PS51296">
    <property type="entry name" value="RIESKE"/>
    <property type="match status" value="1"/>
</dbReference>
<evidence type="ECO:0000256" key="6">
    <source>
        <dbReference type="ARBA" id="ARBA00038001"/>
    </source>
</evidence>
<keyword evidence="9" id="KW-1185">Reference proteome</keyword>
<evidence type="ECO:0000256" key="5">
    <source>
        <dbReference type="ARBA" id="ARBA00034078"/>
    </source>
</evidence>
<dbReference type="Pfam" id="PF00355">
    <property type="entry name" value="Rieske"/>
    <property type="match status" value="1"/>
</dbReference>